<organism evidence="1">
    <name type="scientific">Amphimedon queenslandica</name>
    <name type="common">Sponge</name>
    <dbReference type="NCBI Taxonomy" id="400682"/>
    <lineage>
        <taxon>Eukaryota</taxon>
        <taxon>Metazoa</taxon>
        <taxon>Porifera</taxon>
        <taxon>Demospongiae</taxon>
        <taxon>Heteroscleromorpha</taxon>
        <taxon>Haplosclerida</taxon>
        <taxon>Niphatidae</taxon>
        <taxon>Amphimedon</taxon>
    </lineage>
</organism>
<sequence length="130" mass="14583">MLNSVRYGCLTDEIIDTLKSCVFKVSVQEKYKKLEIEGTNPPICLFCKVDACQKINKEMFEILETEKIELACVHVVDKSGSTAKFDIKQEKELEKLKDQPSKTAGLKTVLPIAVGCREIKDNIDVTVGLM</sequence>
<dbReference type="InParanoid" id="A0A1X7UDZ4"/>
<proteinExistence type="predicted"/>
<evidence type="ECO:0000313" key="1">
    <source>
        <dbReference type="EnsemblMetazoa" id="Aqu2.1.25711_001"/>
    </source>
</evidence>
<name>A0A1X7UDZ4_AMPQE</name>
<protein>
    <submittedName>
        <fullName evidence="1">Uncharacterized protein</fullName>
    </submittedName>
</protein>
<dbReference type="AlphaFoldDB" id="A0A1X7UDZ4"/>
<dbReference type="EnsemblMetazoa" id="Aqu2.1.25711_001">
    <property type="protein sequence ID" value="Aqu2.1.25711_001"/>
    <property type="gene ID" value="Aqu2.1.25711"/>
</dbReference>
<accession>A0A1X7UDZ4</accession>
<reference evidence="1" key="1">
    <citation type="submission" date="2017-05" db="UniProtKB">
        <authorList>
            <consortium name="EnsemblMetazoa"/>
        </authorList>
    </citation>
    <scope>IDENTIFICATION</scope>
</reference>